<dbReference type="OrthoDB" id="2898509at2759"/>
<protein>
    <recommendedName>
        <fullName evidence="4">Short-chain dehydrogenase/reductase</fullName>
    </recommendedName>
</protein>
<dbReference type="AlphaFoldDB" id="A0A5N5XAW1"/>
<evidence type="ECO:0000313" key="2">
    <source>
        <dbReference type="EMBL" id="KAB8077265.1"/>
    </source>
</evidence>
<dbReference type="InterPro" id="IPR002347">
    <property type="entry name" value="SDR_fam"/>
</dbReference>
<keyword evidence="1" id="KW-0560">Oxidoreductase</keyword>
<dbReference type="EMBL" id="ML732170">
    <property type="protein sequence ID" value="KAB8077265.1"/>
    <property type="molecule type" value="Genomic_DNA"/>
</dbReference>
<sequence>MVSLQEIRAHNVSLKNLGPGLVAVFVGGTSGIGLYTAREFVRYTISPHVYLVGRNEVEAKRTIDELHSLNPDGKVQFIKSDVSLLKGVDKACDEILRTADRVNLLFLSCGMMSTGGRDETAEGLDKKFSLHYYARMRFINRLLPRLARAAGDDSSPSLSRVVSVLGAGHESKLYLDDLDLKKNYSVSNCAGQATTMTSLIMGEFARRHPSTTFIHAYPGMVKSGIARGLGPMMRYVVGAVMFLGRPWMVPPRESGERNLFASTSELFSPAGVSEFQGESSTSAIGADGVRGSGAYLVHWDGSEVGKEKVLRVYQEGDVSEMVWEHTLEVLNSC</sequence>
<evidence type="ECO:0000313" key="3">
    <source>
        <dbReference type="Proteomes" id="UP000326565"/>
    </source>
</evidence>
<evidence type="ECO:0000256" key="1">
    <source>
        <dbReference type="ARBA" id="ARBA00023002"/>
    </source>
</evidence>
<evidence type="ECO:0008006" key="4">
    <source>
        <dbReference type="Google" id="ProtNLM"/>
    </source>
</evidence>
<dbReference type="InterPro" id="IPR036291">
    <property type="entry name" value="NAD(P)-bd_dom_sf"/>
</dbReference>
<organism evidence="2 3">
    <name type="scientific">Aspergillus leporis</name>
    <dbReference type="NCBI Taxonomy" id="41062"/>
    <lineage>
        <taxon>Eukaryota</taxon>
        <taxon>Fungi</taxon>
        <taxon>Dikarya</taxon>
        <taxon>Ascomycota</taxon>
        <taxon>Pezizomycotina</taxon>
        <taxon>Eurotiomycetes</taxon>
        <taxon>Eurotiomycetidae</taxon>
        <taxon>Eurotiales</taxon>
        <taxon>Aspergillaceae</taxon>
        <taxon>Aspergillus</taxon>
        <taxon>Aspergillus subgen. Circumdati</taxon>
    </lineage>
</organism>
<gene>
    <name evidence="2" type="ORF">BDV29DRAFT_199038</name>
</gene>
<dbReference type="Gene3D" id="3.40.50.720">
    <property type="entry name" value="NAD(P)-binding Rossmann-like Domain"/>
    <property type="match status" value="1"/>
</dbReference>
<keyword evidence="3" id="KW-1185">Reference proteome</keyword>
<dbReference type="PANTHER" id="PTHR47534:SF2">
    <property type="entry name" value="KETOREDUCTASE (KR) DOMAIN-CONTAINING PROTEIN-RELATED"/>
    <property type="match status" value="1"/>
</dbReference>
<reference evidence="2 3" key="1">
    <citation type="submission" date="2019-04" db="EMBL/GenBank/DDBJ databases">
        <title>Friends and foes A comparative genomics study of 23 Aspergillus species from section Flavi.</title>
        <authorList>
            <consortium name="DOE Joint Genome Institute"/>
            <person name="Kjaerbolling I."/>
            <person name="Vesth T."/>
            <person name="Frisvad J.C."/>
            <person name="Nybo J.L."/>
            <person name="Theobald S."/>
            <person name="Kildgaard S."/>
            <person name="Isbrandt T."/>
            <person name="Kuo A."/>
            <person name="Sato A."/>
            <person name="Lyhne E.K."/>
            <person name="Kogle M.E."/>
            <person name="Wiebenga A."/>
            <person name="Kun R.S."/>
            <person name="Lubbers R.J."/>
            <person name="Makela M.R."/>
            <person name="Barry K."/>
            <person name="Chovatia M."/>
            <person name="Clum A."/>
            <person name="Daum C."/>
            <person name="Haridas S."/>
            <person name="He G."/>
            <person name="LaButti K."/>
            <person name="Lipzen A."/>
            <person name="Mondo S."/>
            <person name="Riley R."/>
            <person name="Salamov A."/>
            <person name="Simmons B.A."/>
            <person name="Magnuson J.K."/>
            <person name="Henrissat B."/>
            <person name="Mortensen U.H."/>
            <person name="Larsen T.O."/>
            <person name="Devries R.P."/>
            <person name="Grigoriev I.V."/>
            <person name="Machida M."/>
            <person name="Baker S.E."/>
            <person name="Andersen M.R."/>
        </authorList>
    </citation>
    <scope>NUCLEOTIDE SEQUENCE [LARGE SCALE GENOMIC DNA]</scope>
    <source>
        <strain evidence="2 3">CBS 151.66</strain>
    </source>
</reference>
<dbReference type="SUPFAM" id="SSF51735">
    <property type="entry name" value="NAD(P)-binding Rossmann-fold domains"/>
    <property type="match status" value="1"/>
</dbReference>
<dbReference type="InterPro" id="IPR052228">
    <property type="entry name" value="Sec_Metab_Biosynth_Oxidored"/>
</dbReference>
<accession>A0A5N5XAW1</accession>
<dbReference type="Pfam" id="PF00106">
    <property type="entry name" value="adh_short"/>
    <property type="match status" value="1"/>
</dbReference>
<dbReference type="Proteomes" id="UP000326565">
    <property type="component" value="Unassembled WGS sequence"/>
</dbReference>
<dbReference type="GO" id="GO:0016491">
    <property type="term" value="F:oxidoreductase activity"/>
    <property type="evidence" value="ECO:0007669"/>
    <property type="project" value="UniProtKB-KW"/>
</dbReference>
<name>A0A5N5XAW1_9EURO</name>
<proteinExistence type="predicted"/>
<dbReference type="PANTHER" id="PTHR47534">
    <property type="entry name" value="YALI0E05731P"/>
    <property type="match status" value="1"/>
</dbReference>